<sequence length="1012" mass="112959">MADMRFLVFWLLLRFSVATTDVASCSCGFLDPRTGAIWTDAIVTYGNETEKLPVDSLVAEEYQHPYEKNWNARYRSGALPTNIGHNDSTAPGWNGSAWTLSLERPTKNHFVVGASIRSLRRDIRYGTFESALGPPKPGVGGSVLAMRLDYNESQTLSVNVMNADDPKDAWTSFMIYGDWRGARDKGVNFTDFGNSTYNYPNSPWGIVPYRFEWTDKNANFFIGDALARSIRSRDTPKGWPTTASTLYIRHSSIGDQYTSEGPPPNGSYTHVGLLRAFFNSSLMSEIDHASFDARCDTKQQCLVTDTSLLMFKERPIDYKKRWPAIFVASICIAISTVLLLHALIKRAPWKTKLPASANGSSNKDVTLCSAQSSWQDLSATPSVFYSEGYGLTDAAQTPGFWTPGVVTPGTMTPGRTGTPRTSIHPLVSSNITPAWSEADTLMGGGGYFTGPVSSSTSLTVTPGQTRPGSDSLKVPPPVGISIHCRNRNDQHDAITPINESKQAGRSVQSVDEKKLPMVATAEIDEDKQLPDVTILEISVSTPTGTAAKSPISAPKQRVDYLAGLVALASIFVTLIHFCLTFLPATEIPYTHTHYKSELWALKIVTPYLLTFSWIGPFFTSSTRFLVMTYLKSGNLKGVAEKTVGRTPRLIIPCAAIAALEYFCMQVGAISWLEYLPSVTWSTWPYTSNYVTFGHFISEIIELMYIIPNAVPQITFNYCIGVLWTIPVQLQNSWTSLLAVIIIREIKTPWKRMCYYAFCIGMHWYAMSWGSFFWVGLLIADLDISYKWKTWLYARPWVYYPLLAFVAILALGSPSIDLVGQWTTMNFNTLEYGVHPHQRTGHLIRDSVDYGYPPYYIPRLSALTFSIGFHLLVELSPVVQKFFSNRLLMWLFPHILTLYLIHGLIFWSLGAVICVKLAAHGVPYWANMLVVAVCTYTVIFGCLPFLTPVIETLGKSITMNIWRDASERPAPRRKTLYPFDPDMFKDGTKNDTEVVPKSDDVEKNEIKVASKAL</sequence>
<feature type="transmembrane region" description="Helical" evidence="2">
    <location>
        <begin position="886"/>
        <end position="917"/>
    </location>
</feature>
<proteinExistence type="predicted"/>
<keyword evidence="2" id="KW-0812">Transmembrane</keyword>
<dbReference type="EMBL" id="ML976298">
    <property type="protein sequence ID" value="KAF1935214.1"/>
    <property type="molecule type" value="Genomic_DNA"/>
</dbReference>
<feature type="signal peptide" evidence="3">
    <location>
        <begin position="1"/>
        <end position="18"/>
    </location>
</feature>
<dbReference type="Proteomes" id="UP000800038">
    <property type="component" value="Unassembled WGS sequence"/>
</dbReference>
<keyword evidence="5" id="KW-1185">Reference proteome</keyword>
<evidence type="ECO:0000313" key="5">
    <source>
        <dbReference type="Proteomes" id="UP000800038"/>
    </source>
</evidence>
<evidence type="ECO:0000256" key="1">
    <source>
        <dbReference type="SAM" id="MobiDB-lite"/>
    </source>
</evidence>
<keyword evidence="2" id="KW-1133">Transmembrane helix</keyword>
<dbReference type="SUPFAM" id="SSF49899">
    <property type="entry name" value="Concanavalin A-like lectins/glucanases"/>
    <property type="match status" value="1"/>
</dbReference>
<reference evidence="4" key="1">
    <citation type="journal article" date="2020" name="Stud. Mycol.">
        <title>101 Dothideomycetes genomes: a test case for predicting lifestyles and emergence of pathogens.</title>
        <authorList>
            <person name="Haridas S."/>
            <person name="Albert R."/>
            <person name="Binder M."/>
            <person name="Bloem J."/>
            <person name="Labutti K."/>
            <person name="Salamov A."/>
            <person name="Andreopoulos B."/>
            <person name="Baker S."/>
            <person name="Barry K."/>
            <person name="Bills G."/>
            <person name="Bluhm B."/>
            <person name="Cannon C."/>
            <person name="Castanera R."/>
            <person name="Culley D."/>
            <person name="Daum C."/>
            <person name="Ezra D."/>
            <person name="Gonzalez J."/>
            <person name="Henrissat B."/>
            <person name="Kuo A."/>
            <person name="Liang C."/>
            <person name="Lipzen A."/>
            <person name="Lutzoni F."/>
            <person name="Magnuson J."/>
            <person name="Mondo S."/>
            <person name="Nolan M."/>
            <person name="Ohm R."/>
            <person name="Pangilinan J."/>
            <person name="Park H.-J."/>
            <person name="Ramirez L."/>
            <person name="Alfaro M."/>
            <person name="Sun H."/>
            <person name="Tritt A."/>
            <person name="Yoshinaga Y."/>
            <person name="Zwiers L.-H."/>
            <person name="Turgeon B."/>
            <person name="Goodwin S."/>
            <person name="Spatafora J."/>
            <person name="Crous P."/>
            <person name="Grigoriev I."/>
        </authorList>
    </citation>
    <scope>NUCLEOTIDE SEQUENCE</scope>
    <source>
        <strain evidence="4">CBS 161.51</strain>
    </source>
</reference>
<feature type="transmembrane region" description="Helical" evidence="2">
    <location>
        <begin position="796"/>
        <end position="815"/>
    </location>
</feature>
<feature type="transmembrane region" description="Helical" evidence="2">
    <location>
        <begin position="754"/>
        <end position="776"/>
    </location>
</feature>
<organism evidence="4 5">
    <name type="scientific">Clathrospora elynae</name>
    <dbReference type="NCBI Taxonomy" id="706981"/>
    <lineage>
        <taxon>Eukaryota</taxon>
        <taxon>Fungi</taxon>
        <taxon>Dikarya</taxon>
        <taxon>Ascomycota</taxon>
        <taxon>Pezizomycotina</taxon>
        <taxon>Dothideomycetes</taxon>
        <taxon>Pleosporomycetidae</taxon>
        <taxon>Pleosporales</taxon>
        <taxon>Diademaceae</taxon>
        <taxon>Clathrospora</taxon>
    </lineage>
</organism>
<gene>
    <name evidence="4" type="ORF">EJ02DRAFT_507172</name>
</gene>
<dbReference type="Gene3D" id="2.60.120.200">
    <property type="match status" value="1"/>
</dbReference>
<protein>
    <recommendedName>
        <fullName evidence="6">GH16 domain-containing protein</fullName>
    </recommendedName>
</protein>
<feature type="transmembrane region" description="Helical" evidence="2">
    <location>
        <begin position="717"/>
        <end position="742"/>
    </location>
</feature>
<evidence type="ECO:0000313" key="4">
    <source>
        <dbReference type="EMBL" id="KAF1935214.1"/>
    </source>
</evidence>
<dbReference type="PANTHER" id="PTHR38121">
    <property type="entry name" value="GH16 DOMAIN-CONTAINING PROTEIN"/>
    <property type="match status" value="1"/>
</dbReference>
<name>A0A6A5S6V6_9PLEO</name>
<dbReference type="AlphaFoldDB" id="A0A6A5S6V6"/>
<feature type="transmembrane region" description="Helical" evidence="2">
    <location>
        <begin position="560"/>
        <end position="584"/>
    </location>
</feature>
<feature type="region of interest" description="Disordered" evidence="1">
    <location>
        <begin position="971"/>
        <end position="995"/>
    </location>
</feature>
<feature type="compositionally biased region" description="Basic and acidic residues" evidence="1">
    <location>
        <begin position="981"/>
        <end position="995"/>
    </location>
</feature>
<accession>A0A6A5S6V6</accession>
<dbReference type="PANTHER" id="PTHR38121:SF2">
    <property type="entry name" value="ACYLTRANSFERASE 3 DOMAIN-CONTAINING PROTEIN"/>
    <property type="match status" value="1"/>
</dbReference>
<feature type="transmembrane region" description="Helical" evidence="2">
    <location>
        <begin position="649"/>
        <end position="672"/>
    </location>
</feature>
<dbReference type="InterPro" id="IPR013320">
    <property type="entry name" value="ConA-like_dom_sf"/>
</dbReference>
<feature type="transmembrane region" description="Helical" evidence="2">
    <location>
        <begin position="322"/>
        <end position="344"/>
    </location>
</feature>
<dbReference type="OrthoDB" id="25131at2759"/>
<evidence type="ECO:0000256" key="2">
    <source>
        <dbReference type="SAM" id="Phobius"/>
    </source>
</evidence>
<keyword evidence="3" id="KW-0732">Signal</keyword>
<feature type="transmembrane region" description="Helical" evidence="2">
    <location>
        <begin position="923"/>
        <end position="945"/>
    </location>
</feature>
<evidence type="ECO:0000256" key="3">
    <source>
        <dbReference type="SAM" id="SignalP"/>
    </source>
</evidence>
<feature type="transmembrane region" description="Helical" evidence="2">
    <location>
        <begin position="604"/>
        <end position="626"/>
    </location>
</feature>
<evidence type="ECO:0008006" key="6">
    <source>
        <dbReference type="Google" id="ProtNLM"/>
    </source>
</evidence>
<keyword evidence="2" id="KW-0472">Membrane</keyword>
<feature type="chain" id="PRO_5025418764" description="GH16 domain-containing protein" evidence="3">
    <location>
        <begin position="19"/>
        <end position="1012"/>
    </location>
</feature>